<evidence type="ECO:0000313" key="6">
    <source>
        <dbReference type="EMBL" id="MFC3443932.1"/>
    </source>
</evidence>
<evidence type="ECO:0000256" key="1">
    <source>
        <dbReference type="ARBA" id="ARBA00010945"/>
    </source>
</evidence>
<evidence type="ECO:0000256" key="2">
    <source>
        <dbReference type="ARBA" id="ARBA00022763"/>
    </source>
</evidence>
<accession>A0ABV7NM63</accession>
<dbReference type="PANTHER" id="PTHR35369:SF2">
    <property type="entry name" value="BLR3025 PROTEIN"/>
    <property type="match status" value="1"/>
</dbReference>
<dbReference type="EMBL" id="JBHRVU010000005">
    <property type="protein sequence ID" value="MFC3443932.1"/>
    <property type="molecule type" value="Genomic_DNA"/>
</dbReference>
<protein>
    <submittedName>
        <fullName evidence="6">DUF6504 family protein</fullName>
    </submittedName>
</protein>
<comment type="similarity">
    <text evidence="1">Belongs to the DNA polymerase type-Y family.</text>
</comment>
<dbReference type="SUPFAM" id="SSF56672">
    <property type="entry name" value="DNA/RNA polymerases"/>
    <property type="match status" value="1"/>
</dbReference>
<dbReference type="Gene3D" id="3.40.1170.60">
    <property type="match status" value="1"/>
</dbReference>
<dbReference type="InterPro" id="IPR050356">
    <property type="entry name" value="SulA_CellDiv_inhibitor"/>
</dbReference>
<name>A0ABV7NM63_9SPHN</name>
<dbReference type="RefSeq" id="WP_380798844.1">
    <property type="nucleotide sequence ID" value="NZ_JBHRVU010000005.1"/>
</dbReference>
<dbReference type="CDD" id="cd03468">
    <property type="entry name" value="PolY_like"/>
    <property type="match status" value="1"/>
</dbReference>
<sequence>MTRVASLYLPQLAIERLREAERPARQPEPASVSITPRFAPPIDDNPGACSVPKAGGWRPGARWARDGALGSRPSQAEIDALPSHQRPTMREMGRRSEAAEHVFKAMPADDSGGRGPSTTVAPLTWATLWGRPTVLVTRTGQRDVVTAACPLALELGLRPGMAAAHARALVADLEVCDAEPEADRAWLDRLALHAVAHWTPTACVSEPDGLWLDLTGTTHLFGGEERFCRRLLRFLKRLGFTASIAIAGTPGAAHALARYRSEAITLLPEGSETQAIADLPLAALRLEPGVLETAARFGLERIAELYPMPRGPLARRLGLATVRRLDQARGMIAEPIVPVVPFETPHMERRLLEPIGTAEAINQVIGDLVDDLVTLLAGRGLGLRTAILACQIVDGSEQRIAIGTARATRESRHLKRMLAMRVERIDPGLGIEAMTLVAPRVEELRAQTLEAGLITGDCAPDIALLVDQLAGRIDPDMPFRLSSHESDVPERAVRRVGPLTKSKGWPGWKRPVRMLRRPELLSTVVALLPDHPPRRFVWRGSSYRVIAGDGPERIHGEWWRNASEMWAVRDYFRVEAEGGQRFWLFRRGDGVDEQTGNLSWFMHGVFG</sequence>
<dbReference type="Proteomes" id="UP001595681">
    <property type="component" value="Unassembled WGS sequence"/>
</dbReference>
<evidence type="ECO:0000259" key="4">
    <source>
        <dbReference type="Pfam" id="PF00817"/>
    </source>
</evidence>
<organism evidence="6 7">
    <name type="scientific">Sphingobium rhizovicinum</name>
    <dbReference type="NCBI Taxonomy" id="432308"/>
    <lineage>
        <taxon>Bacteria</taxon>
        <taxon>Pseudomonadati</taxon>
        <taxon>Pseudomonadota</taxon>
        <taxon>Alphaproteobacteria</taxon>
        <taxon>Sphingomonadales</taxon>
        <taxon>Sphingomonadaceae</taxon>
        <taxon>Sphingobium</taxon>
    </lineage>
</organism>
<dbReference type="InterPro" id="IPR043128">
    <property type="entry name" value="Rev_trsase/Diguanyl_cyclase"/>
</dbReference>
<dbReference type="PANTHER" id="PTHR35369">
    <property type="entry name" value="BLR3025 PROTEIN-RELATED"/>
    <property type="match status" value="1"/>
</dbReference>
<evidence type="ECO:0000256" key="3">
    <source>
        <dbReference type="SAM" id="MobiDB-lite"/>
    </source>
</evidence>
<proteinExistence type="inferred from homology"/>
<dbReference type="Gene3D" id="3.30.70.270">
    <property type="match status" value="1"/>
</dbReference>
<comment type="caution">
    <text evidence="6">The sequence shown here is derived from an EMBL/GenBank/DDBJ whole genome shotgun (WGS) entry which is preliminary data.</text>
</comment>
<reference evidence="7" key="1">
    <citation type="journal article" date="2019" name="Int. J. Syst. Evol. Microbiol.">
        <title>The Global Catalogue of Microorganisms (GCM) 10K type strain sequencing project: providing services to taxonomists for standard genome sequencing and annotation.</title>
        <authorList>
            <consortium name="The Broad Institute Genomics Platform"/>
            <consortium name="The Broad Institute Genome Sequencing Center for Infectious Disease"/>
            <person name="Wu L."/>
            <person name="Ma J."/>
        </authorList>
    </citation>
    <scope>NUCLEOTIDE SEQUENCE [LARGE SCALE GENOMIC DNA]</scope>
    <source>
        <strain evidence="7">CCM 7491</strain>
    </source>
</reference>
<dbReference type="InterPro" id="IPR045443">
    <property type="entry name" value="DUF6504"/>
</dbReference>
<dbReference type="InterPro" id="IPR043502">
    <property type="entry name" value="DNA/RNA_pol_sf"/>
</dbReference>
<dbReference type="InterPro" id="IPR001126">
    <property type="entry name" value="UmuC"/>
</dbReference>
<gene>
    <name evidence="6" type="ORF">ACFOKF_22545</name>
</gene>
<feature type="region of interest" description="Disordered" evidence="3">
    <location>
        <begin position="19"/>
        <end position="47"/>
    </location>
</feature>
<evidence type="ECO:0000313" key="7">
    <source>
        <dbReference type="Proteomes" id="UP001595681"/>
    </source>
</evidence>
<keyword evidence="2" id="KW-0227">DNA damage</keyword>
<feature type="domain" description="UmuC" evidence="4">
    <location>
        <begin position="127"/>
        <end position="254"/>
    </location>
</feature>
<dbReference type="Pfam" id="PF00817">
    <property type="entry name" value="IMS"/>
    <property type="match status" value="1"/>
</dbReference>
<feature type="domain" description="DUF6504" evidence="5">
    <location>
        <begin position="530"/>
        <end position="603"/>
    </location>
</feature>
<dbReference type="Pfam" id="PF20114">
    <property type="entry name" value="DUF6504"/>
    <property type="match status" value="1"/>
</dbReference>
<keyword evidence="7" id="KW-1185">Reference proteome</keyword>
<evidence type="ECO:0000259" key="5">
    <source>
        <dbReference type="Pfam" id="PF20114"/>
    </source>
</evidence>